<feature type="compositionally biased region" description="Basic and acidic residues" evidence="1">
    <location>
        <begin position="200"/>
        <end position="215"/>
    </location>
</feature>
<evidence type="ECO:0000256" key="1">
    <source>
        <dbReference type="SAM" id="MobiDB-lite"/>
    </source>
</evidence>
<gene>
    <name evidence="2" type="ORF">EZS28_009954</name>
</gene>
<proteinExistence type="predicted"/>
<feature type="compositionally biased region" description="Acidic residues" evidence="1">
    <location>
        <begin position="190"/>
        <end position="199"/>
    </location>
</feature>
<accession>A0A5J4WHY1</accession>
<dbReference type="Proteomes" id="UP000324800">
    <property type="component" value="Unassembled WGS sequence"/>
</dbReference>
<dbReference type="AlphaFoldDB" id="A0A5J4WHY1"/>
<evidence type="ECO:0000313" key="3">
    <source>
        <dbReference type="Proteomes" id="UP000324800"/>
    </source>
</evidence>
<sequence length="215" mass="25925">MNLEKHLLTRKEIDLIHTEFQELCKDVGVEPFKYFTENRNLIKDGYSLQSLVEEHGAKWRLSHILYVVGRWTPEEKYRLAVALKELCPEGIPETGINYQTLVQKIGKRNIEQIKIFIKLHQQIYKKKSEWNANEDRRMARMQRLAQFVNSKEYPNYFIREFPFFHLKYIELGDEDEDDEQEKVQEKDYDQESTSNEEDSNEKKRNIKQDIKTQYN</sequence>
<reference evidence="2 3" key="1">
    <citation type="submission" date="2019-03" db="EMBL/GenBank/DDBJ databases">
        <title>Single cell metagenomics reveals metabolic interactions within the superorganism composed of flagellate Streblomastix strix and complex community of Bacteroidetes bacteria on its surface.</title>
        <authorList>
            <person name="Treitli S.C."/>
            <person name="Kolisko M."/>
            <person name="Husnik F."/>
            <person name="Keeling P."/>
            <person name="Hampl V."/>
        </authorList>
    </citation>
    <scope>NUCLEOTIDE SEQUENCE [LARGE SCALE GENOMIC DNA]</scope>
    <source>
        <strain evidence="2">ST1C</strain>
    </source>
</reference>
<name>A0A5J4WHY1_9EUKA</name>
<organism evidence="2 3">
    <name type="scientific">Streblomastix strix</name>
    <dbReference type="NCBI Taxonomy" id="222440"/>
    <lineage>
        <taxon>Eukaryota</taxon>
        <taxon>Metamonada</taxon>
        <taxon>Preaxostyla</taxon>
        <taxon>Oxymonadida</taxon>
        <taxon>Streblomastigidae</taxon>
        <taxon>Streblomastix</taxon>
    </lineage>
</organism>
<dbReference type="EMBL" id="SNRW01001922">
    <property type="protein sequence ID" value="KAA6394521.1"/>
    <property type="molecule type" value="Genomic_DNA"/>
</dbReference>
<protein>
    <submittedName>
        <fullName evidence="2">Uncharacterized protein</fullName>
    </submittedName>
</protein>
<evidence type="ECO:0000313" key="2">
    <source>
        <dbReference type="EMBL" id="KAA6394521.1"/>
    </source>
</evidence>
<feature type="region of interest" description="Disordered" evidence="1">
    <location>
        <begin position="175"/>
        <end position="215"/>
    </location>
</feature>
<comment type="caution">
    <text evidence="2">The sequence shown here is derived from an EMBL/GenBank/DDBJ whole genome shotgun (WGS) entry which is preliminary data.</text>
</comment>